<gene>
    <name evidence="1" type="primary">WBGene00093444</name>
</gene>
<protein>
    <submittedName>
        <fullName evidence="1">Zinc finger protein</fullName>
    </submittedName>
</protein>
<organism evidence="1 2">
    <name type="scientific">Pristionchus pacificus</name>
    <name type="common">Parasitic nematode worm</name>
    <dbReference type="NCBI Taxonomy" id="54126"/>
    <lineage>
        <taxon>Eukaryota</taxon>
        <taxon>Metazoa</taxon>
        <taxon>Ecdysozoa</taxon>
        <taxon>Nematoda</taxon>
        <taxon>Chromadorea</taxon>
        <taxon>Rhabditida</taxon>
        <taxon>Rhabditina</taxon>
        <taxon>Diplogasteromorpha</taxon>
        <taxon>Diplogasteroidea</taxon>
        <taxon>Neodiplogasteridae</taxon>
        <taxon>Pristionchus</taxon>
    </lineage>
</organism>
<sequence length="78" mass="8597">METYKSTPNKRGEARVLNCSHLLCGTCVSRLQPDARNGINCPLCRQTIKTHNLPILKEAAFIAVGLERIGAANAEVRY</sequence>
<accession>A0A8R1YCP0</accession>
<dbReference type="PROSITE" id="PS00518">
    <property type="entry name" value="ZF_RING_1"/>
    <property type="match status" value="1"/>
</dbReference>
<dbReference type="PANTHER" id="PTHR47156">
    <property type="entry name" value="PROTEIN CBG20824"/>
    <property type="match status" value="1"/>
</dbReference>
<dbReference type="AlphaFoldDB" id="A0A2A6C7K8"/>
<proteinExistence type="predicted"/>
<dbReference type="PROSITE" id="PS50089">
    <property type="entry name" value="ZF_RING_2"/>
    <property type="match status" value="1"/>
</dbReference>
<dbReference type="SUPFAM" id="SSF57850">
    <property type="entry name" value="RING/U-box"/>
    <property type="match status" value="1"/>
</dbReference>
<name>A0A2A6C7K8_PRIPA</name>
<accession>A0A2A6C7K8</accession>
<dbReference type="EnsemblMetazoa" id="PPA03890.1">
    <property type="protein sequence ID" value="PPA03890.1"/>
    <property type="gene ID" value="WBGene00093444"/>
</dbReference>
<dbReference type="InterPro" id="IPR052667">
    <property type="entry name" value="E3_ubiquitin-ligase_RING"/>
</dbReference>
<dbReference type="Pfam" id="PF13920">
    <property type="entry name" value="zf-C3HC4_3"/>
    <property type="match status" value="1"/>
</dbReference>
<dbReference type="PANTHER" id="PTHR47156:SF10">
    <property type="entry name" value="E3 UBIQUITIN-PROTEIN LIGASE TRIM-21-RELATED"/>
    <property type="match status" value="1"/>
</dbReference>
<dbReference type="InterPro" id="IPR017907">
    <property type="entry name" value="Znf_RING_CS"/>
</dbReference>
<dbReference type="InterPro" id="IPR001841">
    <property type="entry name" value="Znf_RING"/>
</dbReference>
<keyword evidence="2" id="KW-1185">Reference proteome</keyword>
<dbReference type="Gene3D" id="3.30.40.10">
    <property type="entry name" value="Zinc/RING finger domain, C3HC4 (zinc finger)"/>
    <property type="match status" value="1"/>
</dbReference>
<reference evidence="1" key="2">
    <citation type="submission" date="2022-06" db="UniProtKB">
        <authorList>
            <consortium name="EnsemblMetazoa"/>
        </authorList>
    </citation>
    <scope>IDENTIFICATION</scope>
    <source>
        <strain evidence="1">PS312</strain>
    </source>
</reference>
<reference evidence="2" key="1">
    <citation type="journal article" date="2008" name="Nat. Genet.">
        <title>The Pristionchus pacificus genome provides a unique perspective on nematode lifestyle and parasitism.</title>
        <authorList>
            <person name="Dieterich C."/>
            <person name="Clifton S.W."/>
            <person name="Schuster L.N."/>
            <person name="Chinwalla A."/>
            <person name="Delehaunty K."/>
            <person name="Dinkelacker I."/>
            <person name="Fulton L."/>
            <person name="Fulton R."/>
            <person name="Godfrey J."/>
            <person name="Minx P."/>
            <person name="Mitreva M."/>
            <person name="Roeseler W."/>
            <person name="Tian H."/>
            <person name="Witte H."/>
            <person name="Yang S.P."/>
            <person name="Wilson R.K."/>
            <person name="Sommer R.J."/>
        </authorList>
    </citation>
    <scope>NUCLEOTIDE SEQUENCE [LARGE SCALE GENOMIC DNA]</scope>
    <source>
        <strain evidence="2">PS312</strain>
    </source>
</reference>
<evidence type="ECO:0000313" key="2">
    <source>
        <dbReference type="Proteomes" id="UP000005239"/>
    </source>
</evidence>
<dbReference type="InterPro" id="IPR013083">
    <property type="entry name" value="Znf_RING/FYVE/PHD"/>
</dbReference>
<evidence type="ECO:0000313" key="1">
    <source>
        <dbReference type="EnsemblMetazoa" id="PPA03890.1"/>
    </source>
</evidence>
<dbReference type="Proteomes" id="UP000005239">
    <property type="component" value="Unassembled WGS sequence"/>
</dbReference>